<dbReference type="SUPFAM" id="SSF47396">
    <property type="entry name" value="Transcription factor IIA (TFIIA), alpha-helical domain"/>
    <property type="match status" value="1"/>
</dbReference>
<dbReference type="SUPFAM" id="SSF50784">
    <property type="entry name" value="Transcription factor IIA (TFIIA), beta-barrel domain"/>
    <property type="match status" value="1"/>
</dbReference>
<name>A0A182SVC5_9DIPT</name>
<dbReference type="GO" id="GO:0005672">
    <property type="term" value="C:transcription factor TFIIA complex"/>
    <property type="evidence" value="ECO:0007669"/>
    <property type="project" value="InterPro"/>
</dbReference>
<organism evidence="8 9">
    <name type="scientific">Anopheles maculatus</name>
    <dbReference type="NCBI Taxonomy" id="74869"/>
    <lineage>
        <taxon>Eukaryota</taxon>
        <taxon>Metazoa</taxon>
        <taxon>Ecdysozoa</taxon>
        <taxon>Arthropoda</taxon>
        <taxon>Hexapoda</taxon>
        <taxon>Insecta</taxon>
        <taxon>Pterygota</taxon>
        <taxon>Neoptera</taxon>
        <taxon>Endopterygota</taxon>
        <taxon>Diptera</taxon>
        <taxon>Nematocera</taxon>
        <taxon>Culicoidea</taxon>
        <taxon>Culicidae</taxon>
        <taxon>Anophelinae</taxon>
        <taxon>Anopheles</taxon>
        <taxon>Anopheles maculatus group</taxon>
    </lineage>
</organism>
<dbReference type="PANTHER" id="PTHR12694">
    <property type="entry name" value="TRANSCRIPTION INITIATION FACTOR IIA SUBUNIT 1"/>
    <property type="match status" value="1"/>
</dbReference>
<dbReference type="Proteomes" id="UP000075901">
    <property type="component" value="Unassembled WGS sequence"/>
</dbReference>
<feature type="region of interest" description="Disordered" evidence="6">
    <location>
        <begin position="66"/>
        <end position="183"/>
    </location>
</feature>
<dbReference type="Gene3D" id="2.30.18.10">
    <property type="entry name" value="Transcription factor IIA (TFIIA), beta-barrel domain"/>
    <property type="match status" value="1"/>
</dbReference>
<evidence type="ECO:0000256" key="5">
    <source>
        <dbReference type="ARBA" id="ARBA00023242"/>
    </source>
</evidence>
<sequence length="442" mass="48130">MCLLKLTCLFFFIVCLLQLKVYTTVIDDVIAGVRDAFLDEGVDEQVLQEMKQVWTTKLLACKAIESTPDSQDPQNASTVSNKTNGTKKSKAASAAASAAAASNNQQENGKPNNNTKANPELKNANVPSLVPTGNAQPTGAANQNSTGNTTTTTVSNTTTSSTTPQQQQQQQQQQNSSPAAVVSALDPDKQVAIQITLPAQPNVPNSQPRVLTIQVPASALQENQLHQVLTSPIISSIMPLPPHIASNVLQQHVNNYLQNLNLNTVPIQKQLDGACDDDVRMEGEAEEDVAAINYKLVELPPNERMDRYRLDRQLINALVGADTKSTTSKNDNNEPIASSSRSVINGSRSKVSAIARTARHLDKEEEDDLEAEGGAEEEPLNSEDDVTDEDASDLFDTDNVVVCQYDKITRSRNKWKFYLKDGIMHIGGKDYVFQKSNGDAEW</sequence>
<feature type="signal peptide" evidence="7">
    <location>
        <begin position="1"/>
        <end position="23"/>
    </location>
</feature>
<feature type="compositionally biased region" description="Polar residues" evidence="6">
    <location>
        <begin position="323"/>
        <end position="337"/>
    </location>
</feature>
<dbReference type="InterPro" id="IPR004855">
    <property type="entry name" value="TFIIA_asu/bsu"/>
</dbReference>
<protein>
    <recommendedName>
        <fullName evidence="10">Transcription initiation factor IIA subunit 1</fullName>
    </recommendedName>
</protein>
<reference evidence="8" key="2">
    <citation type="submission" date="2020-05" db="UniProtKB">
        <authorList>
            <consortium name="EnsemblMetazoa"/>
        </authorList>
    </citation>
    <scope>IDENTIFICATION</scope>
    <source>
        <strain evidence="8">maculatus3</strain>
    </source>
</reference>
<evidence type="ECO:0000313" key="9">
    <source>
        <dbReference type="Proteomes" id="UP000075901"/>
    </source>
</evidence>
<dbReference type="FunFam" id="2.30.18.10:FF:000002">
    <property type="entry name" value="Transcription initiation factor IIA subunit 1"/>
    <property type="match status" value="1"/>
</dbReference>
<feature type="chain" id="PRO_5008136156" description="Transcription initiation factor IIA subunit 1" evidence="7">
    <location>
        <begin position="24"/>
        <end position="442"/>
    </location>
</feature>
<keyword evidence="4" id="KW-0804">Transcription</keyword>
<dbReference type="CDD" id="cd07976">
    <property type="entry name" value="TFIIA_alpha_beta_like"/>
    <property type="match status" value="2"/>
</dbReference>
<dbReference type="VEuPathDB" id="VectorBase:AMAM014181"/>
<feature type="compositionally biased region" description="Low complexity" evidence="6">
    <location>
        <begin position="138"/>
        <end position="183"/>
    </location>
</feature>
<dbReference type="InterPro" id="IPR009088">
    <property type="entry name" value="TFIIA_b-brl"/>
</dbReference>
<dbReference type="Gene3D" id="1.10.287.100">
    <property type="match status" value="1"/>
</dbReference>
<dbReference type="Pfam" id="PF03153">
    <property type="entry name" value="TFIIA"/>
    <property type="match status" value="1"/>
</dbReference>
<keyword evidence="3" id="KW-0805">Transcription regulation</keyword>
<feature type="region of interest" description="Disordered" evidence="6">
    <location>
        <begin position="323"/>
        <end position="344"/>
    </location>
</feature>
<dbReference type="AlphaFoldDB" id="A0A182SVC5"/>
<keyword evidence="5" id="KW-0539">Nucleus</keyword>
<feature type="compositionally biased region" description="Low complexity" evidence="6">
    <location>
        <begin position="91"/>
        <end position="114"/>
    </location>
</feature>
<feature type="compositionally biased region" description="Polar residues" evidence="6">
    <location>
        <begin position="67"/>
        <end position="84"/>
    </location>
</feature>
<dbReference type="GO" id="GO:0006367">
    <property type="term" value="P:transcription initiation at RNA polymerase II promoter"/>
    <property type="evidence" value="ECO:0007669"/>
    <property type="project" value="InterPro"/>
</dbReference>
<dbReference type="EnsemblMetazoa" id="AMAM014181-RA">
    <property type="protein sequence ID" value="AMAM014181-PA"/>
    <property type="gene ID" value="AMAM014181"/>
</dbReference>
<evidence type="ECO:0000313" key="8">
    <source>
        <dbReference type="EnsemblMetazoa" id="AMAM014181-PA"/>
    </source>
</evidence>
<evidence type="ECO:0000256" key="3">
    <source>
        <dbReference type="ARBA" id="ARBA00023015"/>
    </source>
</evidence>
<comment type="subcellular location">
    <subcellularLocation>
        <location evidence="1">Nucleus</location>
    </subcellularLocation>
</comment>
<accession>A0A182SVC5</accession>
<reference evidence="9" key="1">
    <citation type="submission" date="2013-09" db="EMBL/GenBank/DDBJ databases">
        <title>The Genome Sequence of Anopheles maculatus species B.</title>
        <authorList>
            <consortium name="The Broad Institute Genomics Platform"/>
            <person name="Neafsey D.E."/>
            <person name="Besansky N."/>
            <person name="Howell P."/>
            <person name="Walton C."/>
            <person name="Young S.K."/>
            <person name="Zeng Q."/>
            <person name="Gargeya S."/>
            <person name="Fitzgerald M."/>
            <person name="Haas B."/>
            <person name="Abouelleil A."/>
            <person name="Allen A.W."/>
            <person name="Alvarado L."/>
            <person name="Arachchi H.M."/>
            <person name="Berlin A.M."/>
            <person name="Chapman S.B."/>
            <person name="Gainer-Dewar J."/>
            <person name="Goldberg J."/>
            <person name="Griggs A."/>
            <person name="Gujja S."/>
            <person name="Hansen M."/>
            <person name="Howarth C."/>
            <person name="Imamovic A."/>
            <person name="Ireland A."/>
            <person name="Larimer J."/>
            <person name="McCowan C."/>
            <person name="Murphy C."/>
            <person name="Pearson M."/>
            <person name="Poon T.W."/>
            <person name="Priest M."/>
            <person name="Roberts A."/>
            <person name="Saif S."/>
            <person name="Shea T."/>
            <person name="Sisk P."/>
            <person name="Sykes S."/>
            <person name="Wortman J."/>
            <person name="Nusbaum C."/>
            <person name="Birren B."/>
        </authorList>
    </citation>
    <scope>NUCLEOTIDE SEQUENCE [LARGE SCALE GENOMIC DNA]</scope>
    <source>
        <strain evidence="9">maculatus3</strain>
    </source>
</reference>
<comment type="similarity">
    <text evidence="2">Belongs to the TFIIA subunit 1 family.</text>
</comment>
<feature type="compositionally biased region" description="Acidic residues" evidence="6">
    <location>
        <begin position="364"/>
        <end position="393"/>
    </location>
</feature>
<evidence type="ECO:0000256" key="6">
    <source>
        <dbReference type="SAM" id="MobiDB-lite"/>
    </source>
</evidence>
<keyword evidence="9" id="KW-1185">Reference proteome</keyword>
<dbReference type="FunFam" id="1.10.287.100:FF:000001">
    <property type="entry name" value="Transcription initiation factor IIA subunit"/>
    <property type="match status" value="1"/>
</dbReference>
<proteinExistence type="inferred from homology"/>
<evidence type="ECO:0008006" key="10">
    <source>
        <dbReference type="Google" id="ProtNLM"/>
    </source>
</evidence>
<evidence type="ECO:0000256" key="1">
    <source>
        <dbReference type="ARBA" id="ARBA00004123"/>
    </source>
</evidence>
<keyword evidence="7" id="KW-0732">Signal</keyword>
<dbReference type="SMART" id="SM01371">
    <property type="entry name" value="TFIIA"/>
    <property type="match status" value="1"/>
</dbReference>
<evidence type="ECO:0000256" key="7">
    <source>
        <dbReference type="SAM" id="SignalP"/>
    </source>
</evidence>
<feature type="region of interest" description="Disordered" evidence="6">
    <location>
        <begin position="357"/>
        <end position="393"/>
    </location>
</feature>
<dbReference type="PANTHER" id="PTHR12694:SF8">
    <property type="entry name" value="TRANSCRIPTION INITIATION FACTOR IIA SUBUNIT 1"/>
    <property type="match status" value="1"/>
</dbReference>
<evidence type="ECO:0000256" key="2">
    <source>
        <dbReference type="ARBA" id="ARBA00010059"/>
    </source>
</evidence>
<evidence type="ECO:0000256" key="4">
    <source>
        <dbReference type="ARBA" id="ARBA00023163"/>
    </source>
</evidence>